<keyword evidence="1" id="KW-0812">Transmembrane</keyword>
<protein>
    <submittedName>
        <fullName evidence="2">Uncharacterized protein</fullName>
    </submittedName>
</protein>
<accession>A0AAX1PEL9</accession>
<keyword evidence="1" id="KW-1133">Transmembrane helix</keyword>
<comment type="caution">
    <text evidence="2">The sequence shown here is derived from an EMBL/GenBank/DDBJ whole genome shotgun (WGS) entry which is preliminary data.</text>
</comment>
<evidence type="ECO:0000313" key="2">
    <source>
        <dbReference type="EMBL" id="RAJ00181.1"/>
    </source>
</evidence>
<dbReference type="AlphaFoldDB" id="A0AAX1PEL9"/>
<name>A0AAX1PEL9_AERSA</name>
<organism evidence="2 3">
    <name type="scientific">Aeromonas salmonicida</name>
    <dbReference type="NCBI Taxonomy" id="645"/>
    <lineage>
        <taxon>Bacteria</taxon>
        <taxon>Pseudomonadati</taxon>
        <taxon>Pseudomonadota</taxon>
        <taxon>Gammaproteobacteria</taxon>
        <taxon>Aeromonadales</taxon>
        <taxon>Aeromonadaceae</taxon>
        <taxon>Aeromonas</taxon>
    </lineage>
</organism>
<keyword evidence="1" id="KW-0472">Membrane</keyword>
<proteinExistence type="predicted"/>
<evidence type="ECO:0000313" key="3">
    <source>
        <dbReference type="Proteomes" id="UP000249422"/>
    </source>
</evidence>
<evidence type="ECO:0000256" key="1">
    <source>
        <dbReference type="SAM" id="Phobius"/>
    </source>
</evidence>
<sequence>MPPSQKQGLMALFLFREYLVGLALVTLVYVMLPPLPQ</sequence>
<dbReference type="Proteomes" id="UP000249422">
    <property type="component" value="Unassembled WGS sequence"/>
</dbReference>
<reference evidence="2 3" key="1">
    <citation type="submission" date="2018-06" db="EMBL/GenBank/DDBJ databases">
        <title>Freshwater and sediment microbial communities from various areas in North America, analyzing microbe dynamics in response to fracking.</title>
        <authorList>
            <person name="Lamendella R."/>
        </authorList>
    </citation>
    <scope>NUCLEOTIDE SEQUENCE [LARGE SCALE GENOMIC DNA]</scope>
    <source>
        <strain evidence="2 3">17</strain>
    </source>
</reference>
<dbReference type="EMBL" id="QLLM01000018">
    <property type="protein sequence ID" value="RAJ00181.1"/>
    <property type="molecule type" value="Genomic_DNA"/>
</dbReference>
<feature type="transmembrane region" description="Helical" evidence="1">
    <location>
        <begin position="12"/>
        <end position="32"/>
    </location>
</feature>
<gene>
    <name evidence="2" type="ORF">DEU50_11836</name>
</gene>